<dbReference type="Proteomes" id="UP000250028">
    <property type="component" value="Unassembled WGS sequence"/>
</dbReference>
<evidence type="ECO:0000256" key="2">
    <source>
        <dbReference type="ARBA" id="ARBA00022670"/>
    </source>
</evidence>
<comment type="similarity">
    <text evidence="1">Belongs to the peptidase C40 family.</text>
</comment>
<evidence type="ECO:0000256" key="4">
    <source>
        <dbReference type="ARBA" id="ARBA00022807"/>
    </source>
</evidence>
<dbReference type="SUPFAM" id="SSF54001">
    <property type="entry name" value="Cysteine proteinases"/>
    <property type="match status" value="1"/>
</dbReference>
<dbReference type="InterPro" id="IPR000064">
    <property type="entry name" value="NLP_P60_dom"/>
</dbReference>
<name>A0A2Y8ZUS6_9MICO</name>
<dbReference type="GO" id="GO:0008234">
    <property type="term" value="F:cysteine-type peptidase activity"/>
    <property type="evidence" value="ECO:0007669"/>
    <property type="project" value="UniProtKB-KW"/>
</dbReference>
<evidence type="ECO:0000313" key="6">
    <source>
        <dbReference type="EMBL" id="SSA34059.1"/>
    </source>
</evidence>
<keyword evidence="3 6" id="KW-0378">Hydrolase</keyword>
<dbReference type="InterPro" id="IPR038765">
    <property type="entry name" value="Papain-like_cys_pep_sf"/>
</dbReference>
<evidence type="ECO:0000256" key="1">
    <source>
        <dbReference type="ARBA" id="ARBA00007074"/>
    </source>
</evidence>
<dbReference type="GO" id="GO:0006508">
    <property type="term" value="P:proteolysis"/>
    <property type="evidence" value="ECO:0007669"/>
    <property type="project" value="UniProtKB-KW"/>
</dbReference>
<evidence type="ECO:0000259" key="5">
    <source>
        <dbReference type="PROSITE" id="PS51935"/>
    </source>
</evidence>
<protein>
    <submittedName>
        <fullName evidence="6">Cell wall-associated hydrolase, NlpC family</fullName>
    </submittedName>
</protein>
<evidence type="ECO:0000313" key="7">
    <source>
        <dbReference type="Proteomes" id="UP000250028"/>
    </source>
</evidence>
<dbReference type="EMBL" id="UESZ01000001">
    <property type="protein sequence ID" value="SSA34059.1"/>
    <property type="molecule type" value="Genomic_DNA"/>
</dbReference>
<dbReference type="AlphaFoldDB" id="A0A2Y8ZUS6"/>
<dbReference type="PANTHER" id="PTHR47053">
    <property type="entry name" value="MUREIN DD-ENDOPEPTIDASE MEPH-RELATED"/>
    <property type="match status" value="1"/>
</dbReference>
<proteinExistence type="inferred from homology"/>
<dbReference type="Gene3D" id="3.90.1720.10">
    <property type="entry name" value="endopeptidase domain like (from Nostoc punctiforme)"/>
    <property type="match status" value="1"/>
</dbReference>
<keyword evidence="4" id="KW-0788">Thiol protease</keyword>
<keyword evidence="7" id="KW-1185">Reference proteome</keyword>
<dbReference type="PROSITE" id="PS51935">
    <property type="entry name" value="NLPC_P60"/>
    <property type="match status" value="1"/>
</dbReference>
<evidence type="ECO:0000256" key="3">
    <source>
        <dbReference type="ARBA" id="ARBA00022801"/>
    </source>
</evidence>
<gene>
    <name evidence="6" type="ORF">SAMN04489750_1360</name>
</gene>
<dbReference type="Pfam" id="PF00877">
    <property type="entry name" value="NLPC_P60"/>
    <property type="match status" value="1"/>
</dbReference>
<dbReference type="OrthoDB" id="9815778at2"/>
<organism evidence="6 7">
    <name type="scientific">Branchiibius hedensis</name>
    <dbReference type="NCBI Taxonomy" id="672460"/>
    <lineage>
        <taxon>Bacteria</taxon>
        <taxon>Bacillati</taxon>
        <taxon>Actinomycetota</taxon>
        <taxon>Actinomycetes</taxon>
        <taxon>Micrococcales</taxon>
        <taxon>Dermacoccaceae</taxon>
        <taxon>Branchiibius</taxon>
    </lineage>
</organism>
<sequence length="248" mass="27024">MTESQLFLVRVPVSPVWVSPRSPGAVDAPVTADVPDHPGWLAALDASGPEADRLSLHGRLDTELVEGEPFVVDDQTDDGWSHGYAAWQPSAKDERGYPGWVRTAHLERAERQEVPPLRSPRIVPRPELFLQRAQEYAGTKYLWGGSAPDAVDCSSLVHNSARWLGIVVPRDADDQADALSAVPVDDAQPGDLYFFAQPGKRIHHVGIVTGPRRMLHAPETGATVVEEALSPERMTTLVAAARIPGLMR</sequence>
<accession>A0A2Y8ZUS6</accession>
<reference evidence="7" key="1">
    <citation type="submission" date="2016-10" db="EMBL/GenBank/DDBJ databases">
        <authorList>
            <person name="Varghese N."/>
            <person name="Submissions S."/>
        </authorList>
    </citation>
    <scope>NUCLEOTIDE SEQUENCE [LARGE SCALE GENOMIC DNA]</scope>
    <source>
        <strain evidence="7">DSM 22951</strain>
    </source>
</reference>
<dbReference type="PANTHER" id="PTHR47053:SF3">
    <property type="entry name" value="GAMMA-D-GLUTAMYL-L-LYSINE DIPEPTIDYL-PEPTIDASE"/>
    <property type="match status" value="1"/>
</dbReference>
<dbReference type="InterPro" id="IPR051202">
    <property type="entry name" value="Peptidase_C40"/>
</dbReference>
<keyword evidence="2" id="KW-0645">Protease</keyword>
<feature type="domain" description="NlpC/P60" evidence="5">
    <location>
        <begin position="123"/>
        <end position="244"/>
    </location>
</feature>